<evidence type="ECO:0000256" key="1">
    <source>
        <dbReference type="SAM" id="MobiDB-lite"/>
    </source>
</evidence>
<reference evidence="2 3" key="1">
    <citation type="journal article" date="2016" name="Genome Biol. Evol.">
        <title>Gene Family Evolution Reflects Adaptation to Soil Environmental Stressors in the Genome of the Collembolan Orchesella cincta.</title>
        <authorList>
            <person name="Faddeeva-Vakhrusheva A."/>
            <person name="Derks M.F."/>
            <person name="Anvar S.Y."/>
            <person name="Agamennone V."/>
            <person name="Suring W."/>
            <person name="Smit S."/>
            <person name="van Straalen N.M."/>
            <person name="Roelofs D."/>
        </authorList>
    </citation>
    <scope>NUCLEOTIDE SEQUENCE [LARGE SCALE GENOMIC DNA]</scope>
    <source>
        <tissue evidence="2">Mixed pool</tissue>
    </source>
</reference>
<organism evidence="2 3">
    <name type="scientific">Orchesella cincta</name>
    <name type="common">Springtail</name>
    <name type="synonym">Podura cincta</name>
    <dbReference type="NCBI Taxonomy" id="48709"/>
    <lineage>
        <taxon>Eukaryota</taxon>
        <taxon>Metazoa</taxon>
        <taxon>Ecdysozoa</taxon>
        <taxon>Arthropoda</taxon>
        <taxon>Hexapoda</taxon>
        <taxon>Collembola</taxon>
        <taxon>Entomobryomorpha</taxon>
        <taxon>Entomobryoidea</taxon>
        <taxon>Orchesellidae</taxon>
        <taxon>Orchesellinae</taxon>
        <taxon>Orchesella</taxon>
    </lineage>
</organism>
<proteinExistence type="predicted"/>
<dbReference type="AlphaFoldDB" id="A0A1D2MT50"/>
<evidence type="ECO:0000313" key="2">
    <source>
        <dbReference type="EMBL" id="ODM96081.1"/>
    </source>
</evidence>
<feature type="compositionally biased region" description="Low complexity" evidence="1">
    <location>
        <begin position="28"/>
        <end position="37"/>
    </location>
</feature>
<dbReference type="Proteomes" id="UP000094527">
    <property type="component" value="Unassembled WGS sequence"/>
</dbReference>
<gene>
    <name evidence="2" type="ORF">Ocin01_10597</name>
</gene>
<keyword evidence="3" id="KW-1185">Reference proteome</keyword>
<name>A0A1D2MT50_ORCCI</name>
<feature type="region of interest" description="Disordered" evidence="1">
    <location>
        <begin position="1"/>
        <end position="58"/>
    </location>
</feature>
<protein>
    <submittedName>
        <fullName evidence="2">Uncharacterized protein</fullName>
    </submittedName>
</protein>
<sequence>MAEEQAQETTAEPTEETPPPALEDSVKKQSTSSVTSKKQSENKSRTVSKAQAKLNAKFDKSKKPERSYLGWLDANDIEWKAYMEFMGHKNWLMKYGPATEWGQRYKEWICSGMTRGAMRKPSYRAVEWLKYQRGFEVAPVGECCTRNRCSIRDYFIEPINNYCCRHAPGRNITPNRGEEG</sequence>
<comment type="caution">
    <text evidence="2">The sequence shown here is derived from an EMBL/GenBank/DDBJ whole genome shotgun (WGS) entry which is preliminary data.</text>
</comment>
<dbReference type="OrthoDB" id="10503164at2759"/>
<accession>A0A1D2MT50</accession>
<dbReference type="EMBL" id="LJIJ01000583">
    <property type="protein sequence ID" value="ODM96081.1"/>
    <property type="molecule type" value="Genomic_DNA"/>
</dbReference>
<evidence type="ECO:0000313" key="3">
    <source>
        <dbReference type="Proteomes" id="UP000094527"/>
    </source>
</evidence>